<dbReference type="InterPro" id="IPR013108">
    <property type="entry name" value="Amidohydro_3"/>
</dbReference>
<protein>
    <recommendedName>
        <fullName evidence="1">Amidohydrolase 3 domain-containing protein</fullName>
    </recommendedName>
</protein>
<feature type="domain" description="Amidohydrolase 3" evidence="1">
    <location>
        <begin position="48"/>
        <end position="493"/>
    </location>
</feature>
<dbReference type="InterPro" id="IPR032466">
    <property type="entry name" value="Metal_Hydrolase"/>
</dbReference>
<dbReference type="Gene3D" id="2.30.40.10">
    <property type="entry name" value="Urease, subunit C, domain 1"/>
    <property type="match status" value="1"/>
</dbReference>
<reference evidence="2 3" key="1">
    <citation type="submission" date="2017-11" db="EMBL/GenBank/DDBJ databases">
        <title>Genomic Encyclopedia of Archaeal and Bacterial Type Strains, Phase II (KMG-II): From Individual Species to Whole Genera.</title>
        <authorList>
            <person name="Goeker M."/>
        </authorList>
    </citation>
    <scope>NUCLEOTIDE SEQUENCE [LARGE SCALE GENOMIC DNA]</scope>
    <source>
        <strain evidence="2 3">DSM 25625</strain>
    </source>
</reference>
<dbReference type="InterPro" id="IPR011059">
    <property type="entry name" value="Metal-dep_hydrolase_composite"/>
</dbReference>
<dbReference type="EMBL" id="PGFB01000002">
    <property type="protein sequence ID" value="PJJ63494.1"/>
    <property type="molecule type" value="Genomic_DNA"/>
</dbReference>
<evidence type="ECO:0000313" key="3">
    <source>
        <dbReference type="Proteomes" id="UP000230161"/>
    </source>
</evidence>
<organism evidence="2 3">
    <name type="scientific">Compostimonas suwonensis</name>
    <dbReference type="NCBI Taxonomy" id="1048394"/>
    <lineage>
        <taxon>Bacteria</taxon>
        <taxon>Bacillati</taxon>
        <taxon>Actinomycetota</taxon>
        <taxon>Actinomycetes</taxon>
        <taxon>Micrococcales</taxon>
        <taxon>Microbacteriaceae</taxon>
        <taxon>Compostimonas</taxon>
    </lineage>
</organism>
<dbReference type="SUPFAM" id="SSF51338">
    <property type="entry name" value="Composite domain of metallo-dependent hydrolases"/>
    <property type="match status" value="1"/>
</dbReference>
<dbReference type="Proteomes" id="UP000230161">
    <property type="component" value="Unassembled WGS sequence"/>
</dbReference>
<dbReference type="Gene3D" id="3.20.20.140">
    <property type="entry name" value="Metal-dependent hydrolases"/>
    <property type="match status" value="1"/>
</dbReference>
<accession>A0A2M9BZJ1</accession>
<dbReference type="PANTHER" id="PTHR22642">
    <property type="entry name" value="IMIDAZOLONEPROPIONASE"/>
    <property type="match status" value="1"/>
</dbReference>
<name>A0A2M9BZJ1_9MICO</name>
<sequence>MSSPGIVLANARVHGVDGAVDVVVRDGRIAAIGAGAGDAGAGAVQERVDLGGRHVIPGLWDNHVHMNQWALSSQRLELGAAASALEVAQAVAERLRDEPGARGTFVGYGFRDGLWPDAPSRQLLDAVAPDRPVVLVSGDLHSCWLNSSALALYGHGDSESGLLREEACFAVVRSIDTVDDETMDAWVSAAAHRAAARGVVGVVDLEMTWNLDVWHRRMSRGFDALRVEFGVYPQHLQRAIDLGLRSGEVLGGTGGLLTVGPFKVITDGSLNTRTAYCFDPYPGFDGEGEGVRGLLTVPPDELVSLMRAAWHAGLTPAVHAIGDHANRLALDAFEKIGCRGSIEHAQLLGLSDLARFAELGVVASVQPEHAMDDRDVAEVYWAGRTDRAFALRGLVEAGATIALGSDAPVAPLDPWTTMAAAVERDRGGRAPWHPEQAIDARTALAASARGRSTIAVGEVADLAVTDRDPLAVNPSSLRETEIAATMLEGRFTYSAL</sequence>
<evidence type="ECO:0000259" key="1">
    <source>
        <dbReference type="Pfam" id="PF07969"/>
    </source>
</evidence>
<comment type="caution">
    <text evidence="2">The sequence shown here is derived from an EMBL/GenBank/DDBJ whole genome shotgun (WGS) entry which is preliminary data.</text>
</comment>
<dbReference type="PANTHER" id="PTHR22642:SF2">
    <property type="entry name" value="PROTEIN LONG AFTER FAR-RED 3"/>
    <property type="match status" value="1"/>
</dbReference>
<dbReference type="Pfam" id="PF07969">
    <property type="entry name" value="Amidohydro_3"/>
    <property type="match status" value="1"/>
</dbReference>
<keyword evidence="3" id="KW-1185">Reference proteome</keyword>
<dbReference type="RefSeq" id="WP_245861403.1">
    <property type="nucleotide sequence ID" value="NZ_PGFB01000002.1"/>
</dbReference>
<evidence type="ECO:0000313" key="2">
    <source>
        <dbReference type="EMBL" id="PJJ63494.1"/>
    </source>
</evidence>
<dbReference type="GO" id="GO:0016810">
    <property type="term" value="F:hydrolase activity, acting on carbon-nitrogen (but not peptide) bonds"/>
    <property type="evidence" value="ECO:0007669"/>
    <property type="project" value="InterPro"/>
</dbReference>
<proteinExistence type="predicted"/>
<gene>
    <name evidence="2" type="ORF">CLV54_1162</name>
</gene>
<dbReference type="AlphaFoldDB" id="A0A2M9BZJ1"/>
<dbReference type="SUPFAM" id="SSF51556">
    <property type="entry name" value="Metallo-dependent hydrolases"/>
    <property type="match status" value="1"/>
</dbReference>
<dbReference type="Gene3D" id="3.10.310.70">
    <property type="match status" value="1"/>
</dbReference>